<evidence type="ECO:0000313" key="3">
    <source>
        <dbReference type="Proteomes" id="UP000061569"/>
    </source>
</evidence>
<accession>A0A0S2DPR0</accession>
<gene>
    <name evidence="2" type="ORF">GLE_5096</name>
</gene>
<dbReference type="Proteomes" id="UP000061569">
    <property type="component" value="Chromosome"/>
</dbReference>
<dbReference type="EMBL" id="CP013140">
    <property type="protein sequence ID" value="ALN60437.1"/>
    <property type="molecule type" value="Genomic_DNA"/>
</dbReference>
<evidence type="ECO:0000313" key="2">
    <source>
        <dbReference type="EMBL" id="ALN60437.1"/>
    </source>
</evidence>
<feature type="region of interest" description="Disordered" evidence="1">
    <location>
        <begin position="1"/>
        <end position="20"/>
    </location>
</feature>
<dbReference type="KEGG" id="lez:GLE_5096"/>
<reference evidence="2 3" key="1">
    <citation type="submission" date="2015-11" db="EMBL/GenBank/DDBJ databases">
        <title>Genome sequences of Lysobacter enzymogenes strain C3 and Lysobacter antibioticus ATCC 29479.</title>
        <authorList>
            <person name="Kobayashi D.Y."/>
        </authorList>
    </citation>
    <scope>NUCLEOTIDE SEQUENCE [LARGE SCALE GENOMIC DNA]</scope>
    <source>
        <strain evidence="2 3">C3</strain>
    </source>
</reference>
<proteinExistence type="predicted"/>
<sequence length="44" mass="4780">MGLRQSEQRTTNGWRQRQTGFRVSPEWGGFGFAAIRVGASPAAG</sequence>
<organism evidence="2 3">
    <name type="scientific">Lysobacter enzymogenes</name>
    <dbReference type="NCBI Taxonomy" id="69"/>
    <lineage>
        <taxon>Bacteria</taxon>
        <taxon>Pseudomonadati</taxon>
        <taxon>Pseudomonadota</taxon>
        <taxon>Gammaproteobacteria</taxon>
        <taxon>Lysobacterales</taxon>
        <taxon>Lysobacteraceae</taxon>
        <taxon>Lysobacter</taxon>
    </lineage>
</organism>
<feature type="compositionally biased region" description="Polar residues" evidence="1">
    <location>
        <begin position="8"/>
        <end position="20"/>
    </location>
</feature>
<evidence type="ECO:0000256" key="1">
    <source>
        <dbReference type="SAM" id="MobiDB-lite"/>
    </source>
</evidence>
<name>A0A0S2DPR0_LYSEN</name>
<dbReference type="AlphaFoldDB" id="A0A0S2DPR0"/>
<dbReference type="PATRIC" id="fig|69.6.peg.5021"/>
<protein>
    <submittedName>
        <fullName evidence="2">Uncharacterized protein</fullName>
    </submittedName>
</protein>